<evidence type="ECO:0000259" key="3">
    <source>
        <dbReference type="Pfam" id="PF20178"/>
    </source>
</evidence>
<organism evidence="4 5">
    <name type="scientific">Pseudomonas prosekii</name>
    <dbReference type="NCBI Taxonomy" id="1148509"/>
    <lineage>
        <taxon>Bacteria</taxon>
        <taxon>Pseudomonadati</taxon>
        <taxon>Pseudomonadota</taxon>
        <taxon>Gammaproteobacteria</taxon>
        <taxon>Pseudomonadales</taxon>
        <taxon>Pseudomonadaceae</taxon>
        <taxon>Pseudomonas</taxon>
    </lineage>
</organism>
<evidence type="ECO:0000313" key="5">
    <source>
        <dbReference type="Proteomes" id="UP000198481"/>
    </source>
</evidence>
<accession>A0A1H2BH97</accession>
<gene>
    <name evidence="4" type="ORF">SAMN05216222_5190</name>
</gene>
<dbReference type="Pfam" id="PF20178">
    <property type="entry name" value="ToxA_N"/>
    <property type="match status" value="1"/>
</dbReference>
<evidence type="ECO:0000256" key="2">
    <source>
        <dbReference type="SAM" id="MobiDB-lite"/>
    </source>
</evidence>
<proteinExistence type="predicted"/>
<feature type="compositionally biased region" description="Polar residues" evidence="2">
    <location>
        <begin position="1270"/>
        <end position="1285"/>
    </location>
</feature>
<dbReference type="RefSeq" id="WP_092280594.1">
    <property type="nucleotide sequence ID" value="NZ_LT629762.1"/>
</dbReference>
<feature type="coiled-coil region" evidence="1">
    <location>
        <begin position="954"/>
        <end position="981"/>
    </location>
</feature>
<dbReference type="EMBL" id="LT629762">
    <property type="protein sequence ID" value="SDT57568.1"/>
    <property type="molecule type" value="Genomic_DNA"/>
</dbReference>
<protein>
    <recommendedName>
        <fullName evidence="3">Dermonecrotic toxin N-terminal domain-containing protein</fullName>
    </recommendedName>
</protein>
<name>A0A1H2BH97_9PSED</name>
<evidence type="ECO:0000313" key="4">
    <source>
        <dbReference type="EMBL" id="SDT57568.1"/>
    </source>
</evidence>
<keyword evidence="1" id="KW-0175">Coiled coil</keyword>
<feature type="domain" description="Dermonecrotic toxin N-terminal" evidence="3">
    <location>
        <begin position="386"/>
        <end position="620"/>
    </location>
</feature>
<dbReference type="InterPro" id="IPR046673">
    <property type="entry name" value="ToxA_N"/>
</dbReference>
<feature type="region of interest" description="Disordered" evidence="2">
    <location>
        <begin position="1266"/>
        <end position="1303"/>
    </location>
</feature>
<evidence type="ECO:0000256" key="1">
    <source>
        <dbReference type="SAM" id="Coils"/>
    </source>
</evidence>
<dbReference type="Proteomes" id="UP000198481">
    <property type="component" value="Chromosome I"/>
</dbReference>
<reference evidence="4 5" key="1">
    <citation type="submission" date="2016-10" db="EMBL/GenBank/DDBJ databases">
        <authorList>
            <person name="de Groot N.N."/>
        </authorList>
    </citation>
    <scope>NUCLEOTIDE SEQUENCE [LARGE SCALE GENOMIC DNA]</scope>
    <source>
        <strain evidence="4 5">LMG 26867</strain>
    </source>
</reference>
<sequence length="1576" mass="175481">MPTTTLPAATGHYANLIAQTISERFNSRPTLRSVTASLLKDDLLEKYPLLDFDPHLTRLAQPDPEGGWRLTLLLDVVLSYLASGTPPALNEQFGRACYLTNDGTRHLKQDSTSHREPDMQLIAGLIRELPAIVFVGFQQALSDYWNEPVDAGVSRWQWVGDLLNGTLKTSAIRHAALNAQHADIVSELCRHPDKQQRLEAPPPVGTLQACVIETTLHVGEVSINLQSPDILVICGESVLLCAVTGSIESFPSVAAFGQAWGERFEQTFMADSVAWKRYEPDGNIFDTQAALLLNQQLEDLAALKLPAGQRLAQLEKRFAAITDVAALFIDDQTPDAHTSLRFQHIQSAIPQWLQTANAVDRMAYRKHVLSLAGIKQKTGGRSFQTGIDDLHTFAKKALQQQMLEDQPLAPGYDADQLELTFHVPVGDLGSGYLQPVKMTLTQLAIRNLAGRPNGRMTIRHTGGQLIQDWTTQAYVLDLVTRVDVGKHYPELIRSQLLGDTPQAQERARLFGLELSVHLPMLALEQSIKSEQGFTRQGYRYVEALMHGTQAERSADGQQVVLRPLAFQRKAGAAPDAVSNMFIIEPHDLNADGPRILYRPMYSPALQQYSSRQQLLSAIAQSGPVQTSVLTWLTDRARPIYEHNGFNEPHIVHMHLGDEFSRPDKPQPAMLADDQAAEWLAALANGQLLNRLFSSNAQALIELADRQSVSNAESRWASILEGAWLLFNNLILPLLRGPAMLVGWMLQLTHSLIEDLPALDGDDLNAREQAWVDVLINLGLVLLHVAQNRGESALLSSDSRESAVALAPLRRSAQSPVIAGAAITELAPGLASEPPGSGRTLLDFNLSTARDSASARLFGQLKEVRVPWPTVLPQPIAIGPFAGLYRIDNKWYATLAGLLFRVRIVPGFGEVFLVHPEHADHPGIKLKSNGKGDWTLDRGLQLVGGGRKGRIAAEREKRRQRIAELELNYQAFVEQQERVQKRIDIAENIFHAKEANPASTEQERATARERFVVEMDKQTQNYVALIAEMREASTLTDVPVDQSNIAIQLSNIIRNLRKRVVMADLERAASARNYSEFIGGEQHIYQALKADGDGVMQRYFKFMQQTGEINETMIACYEAADARMEELLQIPLLGPRIRKELNHGRSEGEMTALNVKAFHLIVLRNLSVKTLGTELSTALEAVIQPLLLLARSHVELQNNQGYERSERIAVLDNLVERYKNAQSALGGIWVFNADELQMPSFNRMRVIIDQMRVDAENRLVEEIQQLALEQPPSSEDSSAQTPGTSKETSKTKPRPSASVGKKRVIKTSKGTFIGELRPRVTDQGGDIVDINAPMDDTVLASFHEHEPDVWIEIVQARTQPPRSASSYPQLKGDARKALAKVDEQVRKIEGYSQDGSSPKDIEEQFEREAQKLDRYAHSLDKHPDAPPANEKDAALIAELHGKALSLRTQATRMRTRLTLAQPPTSVGVRYLLQGNELHVRPIGKRVQLKTGRKDFMQEYGLFNRDDKALWYAHFHYAVLTDDKTHFTTAHLKTEGQRFETYESALAKATNPSQKIQIYHGAIDLALANQYFLPLQPY</sequence>